<dbReference type="SUPFAM" id="SSF56112">
    <property type="entry name" value="Protein kinase-like (PK-like)"/>
    <property type="match status" value="1"/>
</dbReference>
<organism evidence="3 4">
    <name type="scientific">Aphanomyces astaci</name>
    <name type="common">Crayfish plague agent</name>
    <dbReference type="NCBI Taxonomy" id="112090"/>
    <lineage>
        <taxon>Eukaryota</taxon>
        <taxon>Sar</taxon>
        <taxon>Stramenopiles</taxon>
        <taxon>Oomycota</taxon>
        <taxon>Saprolegniomycetes</taxon>
        <taxon>Saprolegniales</taxon>
        <taxon>Verrucalvaceae</taxon>
        <taxon>Aphanomyces</taxon>
    </lineage>
</organism>
<dbReference type="PROSITE" id="PS50011">
    <property type="entry name" value="PROTEIN_KINASE_DOM"/>
    <property type="match status" value="1"/>
</dbReference>
<dbReference type="Gene3D" id="3.30.200.20">
    <property type="entry name" value="Phosphorylase Kinase, domain 1"/>
    <property type="match status" value="1"/>
</dbReference>
<dbReference type="SUPFAM" id="SSF52058">
    <property type="entry name" value="L domain-like"/>
    <property type="match status" value="1"/>
</dbReference>
<gene>
    <name evidence="3" type="ORF">DYB34_004016</name>
</gene>
<dbReference type="InterPro" id="IPR000719">
    <property type="entry name" value="Prot_kinase_dom"/>
</dbReference>
<evidence type="ECO:0000259" key="2">
    <source>
        <dbReference type="PROSITE" id="PS50011"/>
    </source>
</evidence>
<feature type="domain" description="Protein kinase" evidence="2">
    <location>
        <begin position="448"/>
        <end position="714"/>
    </location>
</feature>
<feature type="signal peptide" evidence="1">
    <location>
        <begin position="1"/>
        <end position="21"/>
    </location>
</feature>
<keyword evidence="1" id="KW-0732">Signal</keyword>
<dbReference type="GO" id="GO:0004674">
    <property type="term" value="F:protein serine/threonine kinase activity"/>
    <property type="evidence" value="ECO:0007669"/>
    <property type="project" value="TreeGrafter"/>
</dbReference>
<dbReference type="Proteomes" id="UP000283543">
    <property type="component" value="Unassembled WGS sequence"/>
</dbReference>
<evidence type="ECO:0000256" key="1">
    <source>
        <dbReference type="SAM" id="SignalP"/>
    </source>
</evidence>
<dbReference type="PROSITE" id="PS51257">
    <property type="entry name" value="PROKAR_LIPOPROTEIN"/>
    <property type="match status" value="1"/>
</dbReference>
<evidence type="ECO:0000313" key="4">
    <source>
        <dbReference type="Proteomes" id="UP000283543"/>
    </source>
</evidence>
<dbReference type="Gene3D" id="3.80.10.10">
    <property type="entry name" value="Ribonuclease Inhibitor"/>
    <property type="match status" value="1"/>
</dbReference>
<dbReference type="VEuPathDB" id="FungiDB:H257_00536"/>
<comment type="caution">
    <text evidence="3">The sequence shown here is derived from an EMBL/GenBank/DDBJ whole genome shotgun (WGS) entry which is preliminary data.</text>
</comment>
<feature type="chain" id="PRO_5019328577" description="Protein kinase domain-containing protein" evidence="1">
    <location>
        <begin position="22"/>
        <end position="723"/>
    </location>
</feature>
<protein>
    <recommendedName>
        <fullName evidence="2">Protein kinase domain-containing protein</fullName>
    </recommendedName>
</protein>
<evidence type="ECO:0000313" key="3">
    <source>
        <dbReference type="EMBL" id="RHY53450.1"/>
    </source>
</evidence>
<dbReference type="PANTHER" id="PTHR44329:SF214">
    <property type="entry name" value="PROTEIN KINASE DOMAIN-CONTAINING PROTEIN"/>
    <property type="match status" value="1"/>
</dbReference>
<reference evidence="3 4" key="1">
    <citation type="submission" date="2018-08" db="EMBL/GenBank/DDBJ databases">
        <title>Aphanomyces genome sequencing and annotation.</title>
        <authorList>
            <person name="Minardi D."/>
            <person name="Oidtmann B."/>
            <person name="Van Der Giezen M."/>
            <person name="Studholme D.J."/>
        </authorList>
    </citation>
    <scope>NUCLEOTIDE SEQUENCE [LARGE SCALE GENOMIC DNA]</scope>
    <source>
        <strain evidence="3 4">Si</strain>
    </source>
</reference>
<dbReference type="PANTHER" id="PTHR44329">
    <property type="entry name" value="SERINE/THREONINE-PROTEIN KINASE TNNI3K-RELATED"/>
    <property type="match status" value="1"/>
</dbReference>
<dbReference type="GO" id="GO:0005524">
    <property type="term" value="F:ATP binding"/>
    <property type="evidence" value="ECO:0007669"/>
    <property type="project" value="InterPro"/>
</dbReference>
<dbReference type="InterPro" id="IPR032675">
    <property type="entry name" value="LRR_dom_sf"/>
</dbReference>
<dbReference type="AlphaFoldDB" id="A0A418BUE8"/>
<dbReference type="InterPro" id="IPR001245">
    <property type="entry name" value="Ser-Thr/Tyr_kinase_cat_dom"/>
</dbReference>
<accession>A0A418BUE8</accession>
<dbReference type="InterPro" id="IPR051681">
    <property type="entry name" value="Ser/Thr_Kinases-Pseudokinases"/>
</dbReference>
<proteinExistence type="predicted"/>
<dbReference type="EMBL" id="QUTB01005770">
    <property type="protein sequence ID" value="RHY53450.1"/>
    <property type="molecule type" value="Genomic_DNA"/>
</dbReference>
<dbReference type="Gene3D" id="1.10.510.10">
    <property type="entry name" value="Transferase(Phosphotransferase) domain 1"/>
    <property type="match status" value="1"/>
</dbReference>
<name>A0A418BUE8_APHAT</name>
<dbReference type="InterPro" id="IPR011009">
    <property type="entry name" value="Kinase-like_dom_sf"/>
</dbReference>
<dbReference type="Pfam" id="PF07714">
    <property type="entry name" value="PK_Tyr_Ser-Thr"/>
    <property type="match status" value="1"/>
</dbReference>
<sequence length="723" mass="79073">MLPLARAAAVVVWALCACIRAADECSLPKSLLTVKCGHVVAVDSKTKICPFDPASCSVFVPGDCFDATGANQLAVFDTVDAANPSPFDAVPNAKSLTELGAVCFDRQGKDTGSVVLLRAERFCVVDTNCQPQPYTSESKGTAQVLLDLKRAGENSASPAINLNLEALGPDLSVDGFNQTLTNVVTLYGSLLLDGCTSNNTLITLSHTRDVSYNAIASIGNLQRNAPSLQIILVANNNVNTLDGIKFPSDMTSISFKNNSLQGTVDASALPSSLETINLSGTPIQNGELNVSLLPPSLVALYVTMYHHQSYDECAYVYMWGRDVSNCGIKKVTGDLPPSLRSLRLDKNDLETWVVSSTTYKALMAMPDLVLPATSVFKCPESGTKYIKHFPVCRRRDERGSIMSKSDPMDQDMSTFDFVHLGTSKRHDLGDEFNQFRIPMREINIINPLVDQGDYLAGARTMLYKAQFNERLVVLKTLTTEGTEVSDAAAAFVQHIRLRSTLDHPNIVGFLGIVWGNRAKMAVTGYGLMLEFVGHGDLARLLAFDATKDPTDRLLQWRPLVPANVSKLALLQQVASAIVYLHSFSPPVTHRNIQAKSVLLTETWDAKLSGFETDPSWIPSDLISPPEVLRGEAWTEKADIYAFGILICELDLGRHPYVNDKNPANNSQIATLVKADLLQPTFSVECPLEVQDIATKCLHFDRKSRPAGVEMEFWLRKLVRTTAV</sequence>